<feature type="compositionally biased region" description="Low complexity" evidence="5">
    <location>
        <begin position="136"/>
        <end position="158"/>
    </location>
</feature>
<evidence type="ECO:0000256" key="1">
    <source>
        <dbReference type="ARBA" id="ARBA00004922"/>
    </source>
</evidence>
<organism evidence="7 8">
    <name type="scientific">Aureococcus anophagefferens</name>
    <name type="common">Harmful bloom alga</name>
    <dbReference type="NCBI Taxonomy" id="44056"/>
    <lineage>
        <taxon>Eukaryota</taxon>
        <taxon>Sar</taxon>
        <taxon>Stramenopiles</taxon>
        <taxon>Ochrophyta</taxon>
        <taxon>Pelagophyceae</taxon>
        <taxon>Pelagomonadales</taxon>
        <taxon>Pelagomonadaceae</taxon>
        <taxon>Aureococcus</taxon>
    </lineage>
</organism>
<evidence type="ECO:0000313" key="7">
    <source>
        <dbReference type="EMBL" id="KAK7232909.1"/>
    </source>
</evidence>
<comment type="caution">
    <text evidence="7">The sequence shown here is derived from an EMBL/GenBank/DDBJ whole genome shotgun (WGS) entry which is preliminary data.</text>
</comment>
<dbReference type="SUPFAM" id="SSF53756">
    <property type="entry name" value="UDP-Glycosyltransferase/glycogen phosphorylase"/>
    <property type="match status" value="1"/>
</dbReference>
<keyword evidence="4" id="KW-0802">TPR repeat</keyword>
<gene>
    <name evidence="7" type="ORF">SO694_00036213</name>
</gene>
<dbReference type="Pfam" id="PF13844">
    <property type="entry name" value="Glyco_transf_41"/>
    <property type="match status" value="1"/>
</dbReference>
<name>A0ABR1FLC7_AURAN</name>
<dbReference type="Proteomes" id="UP001363151">
    <property type="component" value="Unassembled WGS sequence"/>
</dbReference>
<evidence type="ECO:0000313" key="8">
    <source>
        <dbReference type="Proteomes" id="UP001363151"/>
    </source>
</evidence>
<proteinExistence type="predicted"/>
<evidence type="ECO:0000256" key="3">
    <source>
        <dbReference type="ARBA" id="ARBA00022737"/>
    </source>
</evidence>
<dbReference type="InterPro" id="IPR029489">
    <property type="entry name" value="OGT/SEC/SPY_C"/>
</dbReference>
<dbReference type="EMBL" id="JBBJCI010000365">
    <property type="protein sequence ID" value="KAK7232909.1"/>
    <property type="molecule type" value="Genomic_DNA"/>
</dbReference>
<protein>
    <recommendedName>
        <fullName evidence="6">O-GlcNAc transferase C-terminal domain-containing protein</fullName>
    </recommendedName>
</protein>
<keyword evidence="2" id="KW-0808">Transferase</keyword>
<evidence type="ECO:0000256" key="4">
    <source>
        <dbReference type="ARBA" id="ARBA00022803"/>
    </source>
</evidence>
<evidence type="ECO:0000256" key="2">
    <source>
        <dbReference type="ARBA" id="ARBA00022679"/>
    </source>
</evidence>
<dbReference type="Gene3D" id="3.40.50.2000">
    <property type="entry name" value="Glycogen Phosphorylase B"/>
    <property type="match status" value="1"/>
</dbReference>
<evidence type="ECO:0000256" key="5">
    <source>
        <dbReference type="SAM" id="MobiDB-lite"/>
    </source>
</evidence>
<feature type="compositionally biased region" description="Basic and acidic residues" evidence="5">
    <location>
        <begin position="122"/>
        <end position="131"/>
    </location>
</feature>
<sequence length="448" mass="47356">MLWPSTVHSTIDPASSPARAMVGRRAVAALLLALVSAVAEDAAEDAAARLYLVEGVAPAAGRLEAAAVERAVEALSLDVASGGLAPPSAVAAGERAVAAGLGFAGAALLNNAASKCGALHGGGDDRCDRRSARCGRATAPRRPSRASRSTTPTSSSRPATRRRRRTPSTRPWPPSAPTAPGDRDDGLRIAAASLCAPHALSAAELPGRYARLLRRLEALAVELEAAPDPRTEPGPAIGLQHSKKLHPDFDASLAAVFAKAPGDALVLMLEGARTHLARWNASLGPAAAARLVFLPRMPREDLLAIVRVSDALLDTHPWGGGVTVLEALAVCTPPVVLPSRTSVLQLALGHLRTLQLDDQLVARDSEAYGALAARIATEPAFRQLMRLTICRRNAWLFEADKAVDEWARFLRNVARRTHLVPPPMVWPWAASRDAHAAQRAKDVERGYL</sequence>
<comment type="pathway">
    <text evidence="1">Protein modification; protein glycosylation.</text>
</comment>
<evidence type="ECO:0000259" key="6">
    <source>
        <dbReference type="Pfam" id="PF13844"/>
    </source>
</evidence>
<feature type="region of interest" description="Disordered" evidence="5">
    <location>
        <begin position="120"/>
        <end position="184"/>
    </location>
</feature>
<keyword evidence="3" id="KW-0677">Repeat</keyword>
<reference evidence="7 8" key="1">
    <citation type="submission" date="2024-03" db="EMBL/GenBank/DDBJ databases">
        <title>Aureococcus anophagefferens CCMP1851 and Kratosvirus quantuckense: Draft genome of a second virus-susceptible host strain in the model system.</title>
        <authorList>
            <person name="Chase E."/>
            <person name="Truchon A.R."/>
            <person name="Schepens W."/>
            <person name="Wilhelm S.W."/>
        </authorList>
    </citation>
    <scope>NUCLEOTIDE SEQUENCE [LARGE SCALE GENOMIC DNA]</scope>
    <source>
        <strain evidence="7 8">CCMP1851</strain>
    </source>
</reference>
<accession>A0ABR1FLC7</accession>
<keyword evidence="8" id="KW-1185">Reference proteome</keyword>
<feature type="domain" description="O-GlcNAc transferase C-terminal" evidence="6">
    <location>
        <begin position="287"/>
        <end position="399"/>
    </location>
</feature>